<gene>
    <name evidence="4" type="ORF">GCM10025770_34460</name>
</gene>
<dbReference type="PANTHER" id="PTHR43877">
    <property type="entry name" value="AMINOALKYLPHOSPHONATE N-ACETYLTRANSFERASE-RELATED-RELATED"/>
    <property type="match status" value="1"/>
</dbReference>
<feature type="domain" description="N-acetyltransferase" evidence="3">
    <location>
        <begin position="3"/>
        <end position="164"/>
    </location>
</feature>
<dbReference type="Proteomes" id="UP001500547">
    <property type="component" value="Unassembled WGS sequence"/>
</dbReference>
<protein>
    <submittedName>
        <fullName evidence="4">GNAT family protein</fullName>
    </submittedName>
</protein>
<dbReference type="InterPro" id="IPR050832">
    <property type="entry name" value="Bact_Acetyltransf"/>
</dbReference>
<dbReference type="InterPro" id="IPR000182">
    <property type="entry name" value="GNAT_dom"/>
</dbReference>
<organism evidence="4 5">
    <name type="scientific">Viridibacterium curvum</name>
    <dbReference type="NCBI Taxonomy" id="1101404"/>
    <lineage>
        <taxon>Bacteria</taxon>
        <taxon>Pseudomonadati</taxon>
        <taxon>Pseudomonadota</taxon>
        <taxon>Betaproteobacteria</taxon>
        <taxon>Rhodocyclales</taxon>
        <taxon>Rhodocyclaceae</taxon>
        <taxon>Viridibacterium</taxon>
    </lineage>
</organism>
<evidence type="ECO:0000313" key="5">
    <source>
        <dbReference type="Proteomes" id="UP001500547"/>
    </source>
</evidence>
<dbReference type="Pfam" id="PF00583">
    <property type="entry name" value="Acetyltransf_1"/>
    <property type="match status" value="1"/>
</dbReference>
<dbReference type="SUPFAM" id="SSF55729">
    <property type="entry name" value="Acyl-CoA N-acyltransferases (Nat)"/>
    <property type="match status" value="1"/>
</dbReference>
<keyword evidence="1" id="KW-0808">Transferase</keyword>
<dbReference type="PANTHER" id="PTHR43877:SF1">
    <property type="entry name" value="ACETYLTRANSFERASE"/>
    <property type="match status" value="1"/>
</dbReference>
<reference evidence="5" key="1">
    <citation type="journal article" date="2019" name="Int. J. Syst. Evol. Microbiol.">
        <title>The Global Catalogue of Microorganisms (GCM) 10K type strain sequencing project: providing services to taxonomists for standard genome sequencing and annotation.</title>
        <authorList>
            <consortium name="The Broad Institute Genomics Platform"/>
            <consortium name="The Broad Institute Genome Sequencing Center for Infectious Disease"/>
            <person name="Wu L."/>
            <person name="Ma J."/>
        </authorList>
    </citation>
    <scope>NUCLEOTIDE SEQUENCE [LARGE SCALE GENOMIC DNA]</scope>
    <source>
        <strain evidence="5">JCM 18715</strain>
    </source>
</reference>
<proteinExistence type="predicted"/>
<sequence>MSYRIEHISEQHIPGFHAAVDAVAREKQYLAFTAAPPLDETRNFVEGNLRSGNPQFVVLNGGHVVGWCDVVRLRQDAVRHGGILGIGLLPEWRGRGIGRELMAQTISSAWARGFTRIELGVLYSNQRGLRLYESLGFRHEGRRVAAICIDGQYQDSLVMALLHPDMAQ</sequence>
<keyword evidence="2" id="KW-0012">Acyltransferase</keyword>
<dbReference type="InterPro" id="IPR016181">
    <property type="entry name" value="Acyl_CoA_acyltransferase"/>
</dbReference>
<evidence type="ECO:0000256" key="2">
    <source>
        <dbReference type="ARBA" id="ARBA00023315"/>
    </source>
</evidence>
<accession>A0ABP9R287</accession>
<dbReference type="CDD" id="cd04301">
    <property type="entry name" value="NAT_SF"/>
    <property type="match status" value="1"/>
</dbReference>
<evidence type="ECO:0000256" key="1">
    <source>
        <dbReference type="ARBA" id="ARBA00022679"/>
    </source>
</evidence>
<dbReference type="RefSeq" id="WP_345534354.1">
    <property type="nucleotide sequence ID" value="NZ_BAABLD010000017.1"/>
</dbReference>
<comment type="caution">
    <text evidence="4">The sequence shown here is derived from an EMBL/GenBank/DDBJ whole genome shotgun (WGS) entry which is preliminary data.</text>
</comment>
<dbReference type="PROSITE" id="PS51186">
    <property type="entry name" value="GNAT"/>
    <property type="match status" value="1"/>
</dbReference>
<keyword evidence="5" id="KW-1185">Reference proteome</keyword>
<name>A0ABP9R287_9RHOO</name>
<evidence type="ECO:0000259" key="3">
    <source>
        <dbReference type="PROSITE" id="PS51186"/>
    </source>
</evidence>
<dbReference type="Gene3D" id="3.40.630.30">
    <property type="match status" value="1"/>
</dbReference>
<dbReference type="EMBL" id="BAABLD010000017">
    <property type="protein sequence ID" value="GAA5170824.1"/>
    <property type="molecule type" value="Genomic_DNA"/>
</dbReference>
<evidence type="ECO:0000313" key="4">
    <source>
        <dbReference type="EMBL" id="GAA5170824.1"/>
    </source>
</evidence>